<dbReference type="Proteomes" id="UP000886523">
    <property type="component" value="Unassembled WGS sequence"/>
</dbReference>
<evidence type="ECO:0000313" key="2">
    <source>
        <dbReference type="Proteomes" id="UP000886523"/>
    </source>
</evidence>
<comment type="caution">
    <text evidence="1">The sequence shown here is derived from an EMBL/GenBank/DDBJ whole genome shotgun (WGS) entry which is preliminary data.</text>
</comment>
<protein>
    <submittedName>
        <fullName evidence="1">Uncharacterized protein</fullName>
    </submittedName>
</protein>
<sequence length="163" mass="18024">MVPHVQKFTSVTAKAGRKRAQKGTKPGGACGVGCHKHAFLLLLPSLVKRFDLASFVFAGWGWNGPGGEETNGIFPSLKERLGIKPLGWVSFRFPKPTENKKVWFPNGHPKPTPRAPKRPLPFLFGTVLGIKDTLGPVVGSWMWPSHLVFNNMKEWDPMGQRGI</sequence>
<dbReference type="AlphaFoldDB" id="A0A9P6AQR9"/>
<organism evidence="1 2">
    <name type="scientific">Hydnum rufescens UP504</name>
    <dbReference type="NCBI Taxonomy" id="1448309"/>
    <lineage>
        <taxon>Eukaryota</taxon>
        <taxon>Fungi</taxon>
        <taxon>Dikarya</taxon>
        <taxon>Basidiomycota</taxon>
        <taxon>Agaricomycotina</taxon>
        <taxon>Agaricomycetes</taxon>
        <taxon>Cantharellales</taxon>
        <taxon>Hydnaceae</taxon>
        <taxon>Hydnum</taxon>
    </lineage>
</organism>
<gene>
    <name evidence="1" type="ORF">BS47DRAFT_1364688</name>
</gene>
<reference evidence="1" key="1">
    <citation type="journal article" date="2020" name="Nat. Commun.">
        <title>Large-scale genome sequencing of mycorrhizal fungi provides insights into the early evolution of symbiotic traits.</title>
        <authorList>
            <person name="Miyauchi S."/>
            <person name="Kiss E."/>
            <person name="Kuo A."/>
            <person name="Drula E."/>
            <person name="Kohler A."/>
            <person name="Sanchez-Garcia M."/>
            <person name="Morin E."/>
            <person name="Andreopoulos B."/>
            <person name="Barry K.W."/>
            <person name="Bonito G."/>
            <person name="Buee M."/>
            <person name="Carver A."/>
            <person name="Chen C."/>
            <person name="Cichocki N."/>
            <person name="Clum A."/>
            <person name="Culley D."/>
            <person name="Crous P.W."/>
            <person name="Fauchery L."/>
            <person name="Girlanda M."/>
            <person name="Hayes R.D."/>
            <person name="Keri Z."/>
            <person name="LaButti K."/>
            <person name="Lipzen A."/>
            <person name="Lombard V."/>
            <person name="Magnuson J."/>
            <person name="Maillard F."/>
            <person name="Murat C."/>
            <person name="Nolan M."/>
            <person name="Ohm R.A."/>
            <person name="Pangilinan J."/>
            <person name="Pereira M.F."/>
            <person name="Perotto S."/>
            <person name="Peter M."/>
            <person name="Pfister S."/>
            <person name="Riley R."/>
            <person name="Sitrit Y."/>
            <person name="Stielow J.B."/>
            <person name="Szollosi G."/>
            <person name="Zifcakova L."/>
            <person name="Stursova M."/>
            <person name="Spatafora J.W."/>
            <person name="Tedersoo L."/>
            <person name="Vaario L.M."/>
            <person name="Yamada A."/>
            <person name="Yan M."/>
            <person name="Wang P."/>
            <person name="Xu J."/>
            <person name="Bruns T."/>
            <person name="Baldrian P."/>
            <person name="Vilgalys R."/>
            <person name="Dunand C."/>
            <person name="Henrissat B."/>
            <person name="Grigoriev I.V."/>
            <person name="Hibbett D."/>
            <person name="Nagy L.G."/>
            <person name="Martin F.M."/>
        </authorList>
    </citation>
    <scope>NUCLEOTIDE SEQUENCE</scope>
    <source>
        <strain evidence="1">UP504</strain>
    </source>
</reference>
<proteinExistence type="predicted"/>
<accession>A0A9P6AQR9</accession>
<evidence type="ECO:0000313" key="1">
    <source>
        <dbReference type="EMBL" id="KAF9510207.1"/>
    </source>
</evidence>
<keyword evidence="2" id="KW-1185">Reference proteome</keyword>
<dbReference type="EMBL" id="MU129020">
    <property type="protein sequence ID" value="KAF9510207.1"/>
    <property type="molecule type" value="Genomic_DNA"/>
</dbReference>
<name>A0A9P6AQR9_9AGAM</name>